<accession>A0A8N4F8R6</accession>
<evidence type="ECO:0000313" key="2">
    <source>
        <dbReference type="Proteomes" id="UP000504607"/>
    </source>
</evidence>
<feature type="compositionally biased region" description="Low complexity" evidence="1">
    <location>
        <begin position="75"/>
        <end position="99"/>
    </location>
</feature>
<gene>
    <name evidence="3" type="primary">LOC114914688</name>
</gene>
<dbReference type="GeneID" id="114914688"/>
<evidence type="ECO:0000313" key="3">
    <source>
        <dbReference type="RefSeq" id="XP_029123438.1"/>
    </source>
</evidence>
<evidence type="ECO:0000256" key="1">
    <source>
        <dbReference type="SAM" id="MobiDB-lite"/>
    </source>
</evidence>
<feature type="compositionally biased region" description="Polar residues" evidence="1">
    <location>
        <begin position="32"/>
        <end position="45"/>
    </location>
</feature>
<feature type="compositionally biased region" description="Basic residues" evidence="1">
    <location>
        <begin position="100"/>
        <end position="110"/>
    </location>
</feature>
<keyword evidence="2" id="KW-1185">Reference proteome</keyword>
<reference evidence="3" key="1">
    <citation type="submission" date="2025-08" db="UniProtKB">
        <authorList>
            <consortium name="RefSeq"/>
        </authorList>
    </citation>
    <scope>IDENTIFICATION</scope>
</reference>
<feature type="region of interest" description="Disordered" evidence="1">
    <location>
        <begin position="32"/>
        <end position="110"/>
    </location>
</feature>
<dbReference type="Proteomes" id="UP000504607">
    <property type="component" value="Chromosome 12"/>
</dbReference>
<feature type="compositionally biased region" description="Basic and acidic residues" evidence="1">
    <location>
        <begin position="61"/>
        <end position="72"/>
    </location>
</feature>
<sequence length="134" mass="14426">MRSIPTSSSPAASGPSRLDVVADEEARFFNFPRSSSQNLNTTMDLLQSYADKIDEEDGEPEESRGEEKRGGGEGDAAAAAPASPDSDPSSATPGQVRRPAGGRHHPRPRRRVNCCSGLVFQALFNFADEVHLNR</sequence>
<dbReference type="RefSeq" id="XP_029123438.1">
    <property type="nucleotide sequence ID" value="XM_029267605.1"/>
</dbReference>
<proteinExistence type="predicted"/>
<dbReference type="KEGG" id="egu:114914688"/>
<organism evidence="2 3">
    <name type="scientific">Elaeis guineensis var. tenera</name>
    <name type="common">Oil palm</name>
    <dbReference type="NCBI Taxonomy" id="51953"/>
    <lineage>
        <taxon>Eukaryota</taxon>
        <taxon>Viridiplantae</taxon>
        <taxon>Streptophyta</taxon>
        <taxon>Embryophyta</taxon>
        <taxon>Tracheophyta</taxon>
        <taxon>Spermatophyta</taxon>
        <taxon>Magnoliopsida</taxon>
        <taxon>Liliopsida</taxon>
        <taxon>Arecaceae</taxon>
        <taxon>Arecoideae</taxon>
        <taxon>Cocoseae</taxon>
        <taxon>Elaeidinae</taxon>
        <taxon>Elaeis</taxon>
    </lineage>
</organism>
<dbReference type="AlphaFoldDB" id="A0A8N4F8R6"/>
<protein>
    <submittedName>
        <fullName evidence="3">Uncharacterized protein LOC114914688</fullName>
    </submittedName>
</protein>
<name>A0A8N4F8R6_ELAGV</name>